<dbReference type="Proteomes" id="UP001058602">
    <property type="component" value="Chromosome 2"/>
</dbReference>
<dbReference type="RefSeq" id="WP_257086210.1">
    <property type="nucleotide sequence ID" value="NZ_CP102097.1"/>
</dbReference>
<dbReference type="NCBIfam" id="NF007958">
    <property type="entry name" value="PRK10677.1"/>
    <property type="match status" value="1"/>
</dbReference>
<keyword evidence="3 4" id="KW-0732">Signal</keyword>
<name>A0ABY5LKC3_9VIBR</name>
<dbReference type="PANTHER" id="PTHR30632">
    <property type="entry name" value="MOLYBDATE-BINDING PERIPLASMIC PROTEIN"/>
    <property type="match status" value="1"/>
</dbReference>
<evidence type="ECO:0000256" key="4">
    <source>
        <dbReference type="SAM" id="SignalP"/>
    </source>
</evidence>
<sequence>MKLFKSLLVAPLFYMSFASSATDKLTVYAASSMTNAVTEIVSAFEQEQDVDVTTVFAGSSSLARQLAHGAPADVFISANTKWVQYLIEQGVVSSDNVTNIASNRLVIISGENDQKSFELNDPKSWAHGLNGSRLAIGQPDAVPAGIYAKESLKNLGIWPSVKDHLAPTNNVRIALALVERKEASLGVVYRTDAQLSNKVNVLGILPESTHQPIIYPMAQLNERPVTKAFSTFTQQEKSKEILAKFGFN</sequence>
<dbReference type="SUPFAM" id="SSF53850">
    <property type="entry name" value="Periplasmic binding protein-like II"/>
    <property type="match status" value="1"/>
</dbReference>
<protein>
    <submittedName>
        <fullName evidence="5">Molybdate ABC transporter substrate-binding protein</fullName>
    </submittedName>
</protein>
<dbReference type="Pfam" id="PF13531">
    <property type="entry name" value="SBP_bac_11"/>
    <property type="match status" value="1"/>
</dbReference>
<evidence type="ECO:0000256" key="2">
    <source>
        <dbReference type="ARBA" id="ARBA00022723"/>
    </source>
</evidence>
<dbReference type="PANTHER" id="PTHR30632:SF17">
    <property type="entry name" value="MOLYBDATE-BINDING PROTEIN MODA"/>
    <property type="match status" value="1"/>
</dbReference>
<keyword evidence="6" id="KW-1185">Reference proteome</keyword>
<dbReference type="PIRSF" id="PIRSF004846">
    <property type="entry name" value="ModA"/>
    <property type="match status" value="1"/>
</dbReference>
<feature type="signal peptide" evidence="4">
    <location>
        <begin position="1"/>
        <end position="21"/>
    </location>
</feature>
<evidence type="ECO:0000256" key="3">
    <source>
        <dbReference type="ARBA" id="ARBA00022729"/>
    </source>
</evidence>
<evidence type="ECO:0000313" key="5">
    <source>
        <dbReference type="EMBL" id="UUM32544.1"/>
    </source>
</evidence>
<feature type="chain" id="PRO_5046997698" evidence="4">
    <location>
        <begin position="22"/>
        <end position="248"/>
    </location>
</feature>
<dbReference type="InterPro" id="IPR050682">
    <property type="entry name" value="ModA/WtpA"/>
</dbReference>
<dbReference type="InterPro" id="IPR005950">
    <property type="entry name" value="ModA"/>
</dbReference>
<organism evidence="5 6">
    <name type="scientific">Vibrio japonicus</name>
    <dbReference type="NCBI Taxonomy" id="1824638"/>
    <lineage>
        <taxon>Bacteria</taxon>
        <taxon>Pseudomonadati</taxon>
        <taxon>Pseudomonadota</taxon>
        <taxon>Gammaproteobacteria</taxon>
        <taxon>Vibrionales</taxon>
        <taxon>Vibrionaceae</taxon>
        <taxon>Vibrio</taxon>
    </lineage>
</organism>
<dbReference type="Gene3D" id="3.40.190.10">
    <property type="entry name" value="Periplasmic binding protein-like II"/>
    <property type="match status" value="2"/>
</dbReference>
<dbReference type="NCBIfam" id="TIGR01256">
    <property type="entry name" value="modA"/>
    <property type="match status" value="1"/>
</dbReference>
<keyword evidence="2" id="KW-0479">Metal-binding</keyword>
<reference evidence="5" key="1">
    <citation type="submission" date="2022-07" db="EMBL/GenBank/DDBJ databases">
        <title>Complete genome of Vibrio japonicus strain JCM 31412T and phylogenomic assessment of the Nereis clade of the genus Vibrio.</title>
        <authorList>
            <person name="Shlafstein M.D."/>
            <person name="Emsley S.A."/>
            <person name="Ushijima B."/>
            <person name="Videau P."/>
            <person name="Saw J.H."/>
        </authorList>
    </citation>
    <scope>NUCLEOTIDE SEQUENCE</scope>
    <source>
        <strain evidence="5">JCM 31412</strain>
    </source>
</reference>
<accession>A0ABY5LKC3</accession>
<gene>
    <name evidence="5" type="primary">modA</name>
    <name evidence="5" type="ORF">NP165_13300</name>
</gene>
<evidence type="ECO:0000256" key="1">
    <source>
        <dbReference type="ARBA" id="ARBA00009175"/>
    </source>
</evidence>
<proteinExistence type="inferred from homology"/>
<evidence type="ECO:0000313" key="6">
    <source>
        <dbReference type="Proteomes" id="UP001058602"/>
    </source>
</evidence>
<dbReference type="EMBL" id="CP102097">
    <property type="protein sequence ID" value="UUM32544.1"/>
    <property type="molecule type" value="Genomic_DNA"/>
</dbReference>
<comment type="similarity">
    <text evidence="1">Belongs to the bacterial solute-binding protein ModA family.</text>
</comment>